<dbReference type="EMBL" id="JBANBB010000001">
    <property type="protein sequence ID" value="MEK0306943.1"/>
    <property type="molecule type" value="Genomic_DNA"/>
</dbReference>
<evidence type="ECO:0000259" key="2">
    <source>
        <dbReference type="PROSITE" id="PS51898"/>
    </source>
</evidence>
<comment type="caution">
    <text evidence="3">The sequence shown here is derived from an EMBL/GenBank/DDBJ whole genome shotgun (WGS) entry which is preliminary data.</text>
</comment>
<dbReference type="InterPro" id="IPR011010">
    <property type="entry name" value="DNA_brk_join_enz"/>
</dbReference>
<dbReference type="CDD" id="cd00397">
    <property type="entry name" value="DNA_BRE_C"/>
    <property type="match status" value="1"/>
</dbReference>
<dbReference type="RefSeq" id="WP_340469513.1">
    <property type="nucleotide sequence ID" value="NZ_JBANBB010000001.1"/>
</dbReference>
<gene>
    <name evidence="3" type="ORF">V8P97_05645</name>
</gene>
<dbReference type="InterPro" id="IPR002104">
    <property type="entry name" value="Integrase_catalytic"/>
</dbReference>
<evidence type="ECO:0000313" key="4">
    <source>
        <dbReference type="Proteomes" id="UP001373159"/>
    </source>
</evidence>
<dbReference type="SUPFAM" id="SSF56349">
    <property type="entry name" value="DNA breaking-rejoining enzymes"/>
    <property type="match status" value="1"/>
</dbReference>
<sequence>MRTVPIPAELIQTIRDHIDRYCVDEPEAMLFPAVTSPGEVMSPTTLGQQFRNARVKAGRPDITFHSLRATHATMLIIEGGSLREAMDELGHTSEKIAVRHYQRIVPKHRIPSG</sequence>
<name>A0ABU8ZNX4_9BIFI</name>
<proteinExistence type="predicted"/>
<protein>
    <submittedName>
        <fullName evidence="3">Site-specific integrase</fullName>
    </submittedName>
</protein>
<evidence type="ECO:0000256" key="1">
    <source>
        <dbReference type="ARBA" id="ARBA00023172"/>
    </source>
</evidence>
<reference evidence="3 4" key="1">
    <citation type="submission" date="2024-02" db="EMBL/GenBank/DDBJ databases">
        <title>Bifidobacterium honeyensis sp. nov., isolated from the comb honey.</title>
        <authorList>
            <person name="Liu W."/>
            <person name="Li Y."/>
        </authorList>
    </citation>
    <scope>NUCLEOTIDE SEQUENCE [LARGE SCALE GENOMIC DNA]</scope>
    <source>
        <strain evidence="3 4">IMAU50988</strain>
    </source>
</reference>
<dbReference type="Pfam" id="PF00589">
    <property type="entry name" value="Phage_integrase"/>
    <property type="match status" value="1"/>
</dbReference>
<feature type="domain" description="Tyr recombinase" evidence="2">
    <location>
        <begin position="1"/>
        <end position="113"/>
    </location>
</feature>
<dbReference type="Gene3D" id="1.10.443.10">
    <property type="entry name" value="Intergrase catalytic core"/>
    <property type="match status" value="1"/>
</dbReference>
<keyword evidence="1" id="KW-0233">DNA recombination</keyword>
<dbReference type="PROSITE" id="PS51898">
    <property type="entry name" value="TYR_RECOMBINASE"/>
    <property type="match status" value="1"/>
</dbReference>
<keyword evidence="4" id="KW-1185">Reference proteome</keyword>
<evidence type="ECO:0000313" key="3">
    <source>
        <dbReference type="EMBL" id="MEK0306943.1"/>
    </source>
</evidence>
<accession>A0ABU8ZNX4</accession>
<dbReference type="Proteomes" id="UP001373159">
    <property type="component" value="Unassembled WGS sequence"/>
</dbReference>
<organism evidence="3 4">
    <name type="scientific">Bifidobacterium favimelis</name>
    <dbReference type="NCBI Taxonomy" id="3122979"/>
    <lineage>
        <taxon>Bacteria</taxon>
        <taxon>Bacillati</taxon>
        <taxon>Actinomycetota</taxon>
        <taxon>Actinomycetes</taxon>
        <taxon>Bifidobacteriales</taxon>
        <taxon>Bifidobacteriaceae</taxon>
        <taxon>Bifidobacterium</taxon>
    </lineage>
</organism>
<dbReference type="InterPro" id="IPR013762">
    <property type="entry name" value="Integrase-like_cat_sf"/>
</dbReference>